<dbReference type="EMBL" id="JAELUP010000005">
    <property type="protein sequence ID" value="MBJ6360275.1"/>
    <property type="molecule type" value="Genomic_DNA"/>
</dbReference>
<gene>
    <name evidence="3" type="ORF">JFN88_02925</name>
</gene>
<evidence type="ECO:0000256" key="1">
    <source>
        <dbReference type="SAM" id="MobiDB-lite"/>
    </source>
</evidence>
<feature type="region of interest" description="Disordered" evidence="1">
    <location>
        <begin position="42"/>
        <end position="66"/>
    </location>
</feature>
<proteinExistence type="predicted"/>
<keyword evidence="2" id="KW-1133">Transmembrane helix</keyword>
<dbReference type="RefSeq" id="WP_199017787.1">
    <property type="nucleotide sequence ID" value="NZ_JAELUP010000005.1"/>
</dbReference>
<evidence type="ECO:0000313" key="4">
    <source>
        <dbReference type="Proteomes" id="UP000640274"/>
    </source>
</evidence>
<dbReference type="AlphaFoldDB" id="A0A934J4I4"/>
<evidence type="ECO:0000313" key="3">
    <source>
        <dbReference type="EMBL" id="MBJ6360275.1"/>
    </source>
</evidence>
<feature type="transmembrane region" description="Helical" evidence="2">
    <location>
        <begin position="15"/>
        <end position="34"/>
    </location>
</feature>
<keyword evidence="2" id="KW-0812">Transmembrane</keyword>
<accession>A0A934J4I4</accession>
<name>A0A934J4I4_9BACL</name>
<reference evidence="3" key="1">
    <citation type="submission" date="2020-12" db="EMBL/GenBank/DDBJ databases">
        <authorList>
            <person name="Huq M.A."/>
        </authorList>
    </citation>
    <scope>NUCLEOTIDE SEQUENCE</scope>
    <source>
        <strain evidence="3">MAHUQ-46</strain>
    </source>
</reference>
<evidence type="ECO:0000256" key="2">
    <source>
        <dbReference type="SAM" id="Phobius"/>
    </source>
</evidence>
<sequence length="66" mass="7765">MFIELALDMSSEERIMFMVLGVMNFGLLIHLNHLEVKRRAKRGDKQNLGMKQLPVKSKFMFKSPRK</sequence>
<keyword evidence="2" id="KW-0472">Membrane</keyword>
<comment type="caution">
    <text evidence="3">The sequence shown here is derived from an EMBL/GenBank/DDBJ whole genome shotgun (WGS) entry which is preliminary data.</text>
</comment>
<dbReference type="Proteomes" id="UP000640274">
    <property type="component" value="Unassembled WGS sequence"/>
</dbReference>
<protein>
    <submittedName>
        <fullName evidence="3">Uncharacterized protein</fullName>
    </submittedName>
</protein>
<organism evidence="3 4">
    <name type="scientific">Paenibacillus roseus</name>
    <dbReference type="NCBI Taxonomy" id="2798579"/>
    <lineage>
        <taxon>Bacteria</taxon>
        <taxon>Bacillati</taxon>
        <taxon>Bacillota</taxon>
        <taxon>Bacilli</taxon>
        <taxon>Bacillales</taxon>
        <taxon>Paenibacillaceae</taxon>
        <taxon>Paenibacillus</taxon>
    </lineage>
</organism>
<keyword evidence="4" id="KW-1185">Reference proteome</keyword>